<evidence type="ECO:0000256" key="1">
    <source>
        <dbReference type="SAM" id="Phobius"/>
    </source>
</evidence>
<evidence type="ECO:0000313" key="2">
    <source>
        <dbReference type="EMBL" id="SFU17190.1"/>
    </source>
</evidence>
<feature type="transmembrane region" description="Helical" evidence="1">
    <location>
        <begin position="101"/>
        <end position="121"/>
    </location>
</feature>
<sequence>MQPDKASAALVRSGIKNQRLSTDAPYTKIIANRMEKPTTAFGSGSDESVEQRPIEKNNKLKALICARNLCVLFSCRFFCSALICRSILSGKNKLIGLKKRGFAIPSVLLSITLILSIVIGYSTSAQNHVLRVKRYLSEVDGQLAARSGLELAVGILLERFASPEYEQKLTLINGDAVYCRYNKRDRLAISIQDIAGRIDLNFASKSLLEKYFSSFHEQHVILENVTQAIIERRQIRAYAIVDELQELEGIDPAFFQSIRNDLTTFGIQNSLANDALSEELKKRLQGLPKSTFNGYPSNKRYAIDISVLSDTSDAYFLEAVIELRPGQRPPFKVLKWVGFSSTHFEEYPRGKHLKDMPAEISFCTT</sequence>
<dbReference type="AlphaFoldDB" id="A0A1I7DZT2"/>
<gene>
    <name evidence="2" type="ORF">SAMN05444141_1155</name>
</gene>
<accession>A0A1I7DZT2</accession>
<evidence type="ECO:0008006" key="4">
    <source>
        <dbReference type="Google" id="ProtNLM"/>
    </source>
</evidence>
<reference evidence="3" key="1">
    <citation type="submission" date="2016-10" db="EMBL/GenBank/DDBJ databases">
        <authorList>
            <person name="Varghese N."/>
            <person name="Submissions S."/>
        </authorList>
    </citation>
    <scope>NUCLEOTIDE SEQUENCE [LARGE SCALE GENOMIC DNA]</scope>
    <source>
        <strain evidence="3">DSM 17465</strain>
    </source>
</reference>
<protein>
    <recommendedName>
        <fullName evidence="4">General secretion pathway protein K</fullName>
    </recommendedName>
</protein>
<keyword evidence="1" id="KW-1133">Transmembrane helix</keyword>
<dbReference type="EMBL" id="FPBD01000015">
    <property type="protein sequence ID" value="SFU17190.1"/>
    <property type="molecule type" value="Genomic_DNA"/>
</dbReference>
<organism evidence="2 3">
    <name type="scientific">Pseudovibrio denitrificans</name>
    <dbReference type="NCBI Taxonomy" id="258256"/>
    <lineage>
        <taxon>Bacteria</taxon>
        <taxon>Pseudomonadati</taxon>
        <taxon>Pseudomonadota</taxon>
        <taxon>Alphaproteobacteria</taxon>
        <taxon>Hyphomicrobiales</taxon>
        <taxon>Stappiaceae</taxon>
        <taxon>Pseudovibrio</taxon>
    </lineage>
</organism>
<dbReference type="Proteomes" id="UP000183371">
    <property type="component" value="Unassembled WGS sequence"/>
</dbReference>
<keyword evidence="3" id="KW-1185">Reference proteome</keyword>
<dbReference type="RefSeq" id="WP_244272043.1">
    <property type="nucleotide sequence ID" value="NZ_FPBD01000015.1"/>
</dbReference>
<evidence type="ECO:0000313" key="3">
    <source>
        <dbReference type="Proteomes" id="UP000183371"/>
    </source>
</evidence>
<proteinExistence type="predicted"/>
<keyword evidence="1" id="KW-0812">Transmembrane</keyword>
<name>A0A1I7DZT2_9HYPH</name>
<keyword evidence="1" id="KW-0472">Membrane</keyword>